<organism evidence="1 2">
    <name type="scientific">Anaerovirgula multivorans</name>
    <dbReference type="NCBI Taxonomy" id="312168"/>
    <lineage>
        <taxon>Bacteria</taxon>
        <taxon>Bacillati</taxon>
        <taxon>Bacillota</taxon>
        <taxon>Clostridia</taxon>
        <taxon>Peptostreptococcales</taxon>
        <taxon>Natronincolaceae</taxon>
        <taxon>Anaerovirgula</taxon>
    </lineage>
</organism>
<sequence>MKIINKLRKMSSKELAEFFHYKITSSDCCDCILNNLDKMKFCKREERGCIESIQTYLESKED</sequence>
<keyword evidence="2" id="KW-1185">Reference proteome</keyword>
<reference evidence="1 2" key="1">
    <citation type="submission" date="2017-06" db="EMBL/GenBank/DDBJ databases">
        <authorList>
            <person name="Kim H.J."/>
            <person name="Triplett B.A."/>
        </authorList>
    </citation>
    <scope>NUCLEOTIDE SEQUENCE [LARGE SCALE GENOMIC DNA]</scope>
    <source>
        <strain evidence="1 2">SCA</strain>
    </source>
</reference>
<dbReference type="EMBL" id="FZOJ01000002">
    <property type="protein sequence ID" value="SNR96090.1"/>
    <property type="molecule type" value="Genomic_DNA"/>
</dbReference>
<protein>
    <submittedName>
        <fullName evidence="1">Uncharacterized protein</fullName>
    </submittedName>
</protein>
<gene>
    <name evidence="1" type="ORF">SAMN05446037_1002108</name>
</gene>
<dbReference type="AlphaFoldDB" id="A0A239AKP9"/>
<evidence type="ECO:0000313" key="2">
    <source>
        <dbReference type="Proteomes" id="UP000198304"/>
    </source>
</evidence>
<proteinExistence type="predicted"/>
<dbReference type="Proteomes" id="UP000198304">
    <property type="component" value="Unassembled WGS sequence"/>
</dbReference>
<evidence type="ECO:0000313" key="1">
    <source>
        <dbReference type="EMBL" id="SNR96090.1"/>
    </source>
</evidence>
<accession>A0A239AKP9</accession>
<name>A0A239AKP9_9FIRM</name>